<dbReference type="AlphaFoldDB" id="A0A089QLP4"/>
<accession>A0A089QLP4</accession>
<gene>
    <name evidence="1" type="ORF">LSJ_4039</name>
</gene>
<evidence type="ECO:0000313" key="1">
    <source>
        <dbReference type="EMBL" id="AIR11816.1"/>
    </source>
</evidence>
<reference evidence="1 2" key="1">
    <citation type="journal article" date="2014" name="BMC Genomics">
        <title>Unusual genome complexity in Lactobacillus salivarius JCM1046.</title>
        <authorList>
            <person name="Raftis E.J."/>
            <person name="Forde B.M."/>
            <person name="Claesson M.J."/>
            <person name="O'Toole P.W."/>
        </authorList>
    </citation>
    <scope>NUCLEOTIDE SEQUENCE [LARGE SCALE GENOMIC DNA]</scope>
    <source>
        <strain evidence="1 2">JCM1046</strain>
        <plasmid evidence="1 2">pLMP1046</plasmid>
    </source>
</reference>
<evidence type="ECO:0000313" key="2">
    <source>
        <dbReference type="Proteomes" id="UP000029488"/>
    </source>
</evidence>
<keyword evidence="1" id="KW-0614">Plasmid</keyword>
<proteinExistence type="predicted"/>
<geneLocation type="plasmid" evidence="1 2">
    <name>pLMP1046</name>
</geneLocation>
<sequence>MTLKLTYGKAFLVLTDYAERTHQLPFPEKMKDLPKNFLDKAKNKKQENLLKESLNIVIDHQKNKNSKDVIKDVRKKNTNSKVIKKKNKRKAKTYIKDPKVYLRHRNQLLELVKKYDVKDIDLYCKKNNLDLRDCLNYLGLDTLYQEKVDAENSFYVIDKKTKELISIFPENSASTKYLNSSIFEHDLVLTYEEYRKIKKEENG</sequence>
<name>A0A089QLP4_9LACO</name>
<dbReference type="EMBL" id="CP007649">
    <property type="protein sequence ID" value="AIR11816.1"/>
    <property type="molecule type" value="Genomic_DNA"/>
</dbReference>
<organism evidence="1 2">
    <name type="scientific">Ligilactobacillus salivarius</name>
    <dbReference type="NCBI Taxonomy" id="1624"/>
    <lineage>
        <taxon>Bacteria</taxon>
        <taxon>Bacillati</taxon>
        <taxon>Bacillota</taxon>
        <taxon>Bacilli</taxon>
        <taxon>Lactobacillales</taxon>
        <taxon>Lactobacillaceae</taxon>
        <taxon>Ligilactobacillus</taxon>
    </lineage>
</organism>
<dbReference type="KEGG" id="lsj:LSJ_4039"/>
<dbReference type="Proteomes" id="UP000029488">
    <property type="component" value="Plasmid pLMP1046"/>
</dbReference>
<protein>
    <submittedName>
        <fullName evidence="1">Uncharacterized protein</fullName>
    </submittedName>
</protein>